<reference evidence="1" key="1">
    <citation type="submission" date="2020-01" db="EMBL/GenBank/DDBJ databases">
        <authorList>
            <person name="Mishra B."/>
        </authorList>
    </citation>
    <scope>NUCLEOTIDE SEQUENCE [LARGE SCALE GENOMIC DNA]</scope>
</reference>
<evidence type="ECO:0000313" key="2">
    <source>
        <dbReference type="Proteomes" id="UP000467841"/>
    </source>
</evidence>
<dbReference type="EMBL" id="CACVBM020001212">
    <property type="protein sequence ID" value="CAA7039529.1"/>
    <property type="molecule type" value="Genomic_DNA"/>
</dbReference>
<keyword evidence="2" id="KW-1185">Reference proteome</keyword>
<accession>A0A6D2JHV6</accession>
<protein>
    <submittedName>
        <fullName evidence="1">Uncharacterized protein</fullName>
    </submittedName>
</protein>
<gene>
    <name evidence="1" type="ORF">MERR_LOCUS26764</name>
</gene>
<organism evidence="1 2">
    <name type="scientific">Microthlaspi erraticum</name>
    <dbReference type="NCBI Taxonomy" id="1685480"/>
    <lineage>
        <taxon>Eukaryota</taxon>
        <taxon>Viridiplantae</taxon>
        <taxon>Streptophyta</taxon>
        <taxon>Embryophyta</taxon>
        <taxon>Tracheophyta</taxon>
        <taxon>Spermatophyta</taxon>
        <taxon>Magnoliopsida</taxon>
        <taxon>eudicotyledons</taxon>
        <taxon>Gunneridae</taxon>
        <taxon>Pentapetalae</taxon>
        <taxon>rosids</taxon>
        <taxon>malvids</taxon>
        <taxon>Brassicales</taxon>
        <taxon>Brassicaceae</taxon>
        <taxon>Coluteocarpeae</taxon>
        <taxon>Microthlaspi</taxon>
    </lineage>
</organism>
<sequence length="99" mass="11532">MVTVRLRLANDIFFDCVKWNHGVLRLVAEKRAPNRHTADAVVFNLREITQKNPNVVTETSNPANRKPFFSESLQIEQLRFPLSLPACVDYWNRHREATL</sequence>
<comment type="caution">
    <text evidence="1">The sequence shown here is derived from an EMBL/GenBank/DDBJ whole genome shotgun (WGS) entry which is preliminary data.</text>
</comment>
<dbReference type="AlphaFoldDB" id="A0A6D2JHV6"/>
<name>A0A6D2JHV6_9BRAS</name>
<dbReference type="Proteomes" id="UP000467841">
    <property type="component" value="Unassembled WGS sequence"/>
</dbReference>
<evidence type="ECO:0000313" key="1">
    <source>
        <dbReference type="EMBL" id="CAA7039529.1"/>
    </source>
</evidence>
<proteinExistence type="predicted"/>